<comment type="subcellular location">
    <subcellularLocation>
        <location evidence="1">Cytoplasm</location>
        <location evidence="1">Cytoskeleton</location>
        <location evidence="1">Cilium axoneme</location>
    </subcellularLocation>
</comment>
<protein>
    <recommendedName>
        <fullName evidence="6">DM10 domain-containing protein</fullName>
    </recommendedName>
</protein>
<keyword evidence="3" id="KW-0677">Repeat</keyword>
<evidence type="ECO:0000256" key="4">
    <source>
        <dbReference type="ARBA" id="ARBA00023212"/>
    </source>
</evidence>
<dbReference type="AlphaFoldDB" id="A0A8S3YTZ5"/>
<proteinExistence type="predicted"/>
<dbReference type="FunFam" id="2.30.29.170:FF:000003">
    <property type="entry name" value="EF-hand domain (C-terminal) containing 1"/>
    <property type="match status" value="1"/>
</dbReference>
<dbReference type="FunFam" id="2.30.29.170:FF:000002">
    <property type="entry name" value="EF-hand domain (C-terminal) containing 1"/>
    <property type="match status" value="1"/>
</dbReference>
<keyword evidence="2" id="KW-0963">Cytoplasm</keyword>
<evidence type="ECO:0000256" key="3">
    <source>
        <dbReference type="ARBA" id="ARBA00022737"/>
    </source>
</evidence>
<evidence type="ECO:0000313" key="7">
    <source>
        <dbReference type="EMBL" id="CAG5119055.1"/>
    </source>
</evidence>
<feature type="domain" description="DM10" evidence="6">
    <location>
        <begin position="75"/>
        <end position="182"/>
    </location>
</feature>
<accession>A0A8S3YTZ5</accession>
<dbReference type="SMART" id="SM00676">
    <property type="entry name" value="DM10"/>
    <property type="match status" value="3"/>
</dbReference>
<dbReference type="InterPro" id="IPR040193">
    <property type="entry name" value="EFHC1/EFHC2/EFHB"/>
</dbReference>
<comment type="caution">
    <text evidence="7">The sequence shown here is derived from an EMBL/GenBank/DDBJ whole genome shotgun (WGS) entry which is preliminary data.</text>
</comment>
<keyword evidence="8" id="KW-1185">Reference proteome</keyword>
<dbReference type="PANTHER" id="PTHR12086:SF11">
    <property type="entry name" value="EF-HAND DOMAIN-CONTAINING FAMILY MEMBER C2"/>
    <property type="match status" value="1"/>
</dbReference>
<evidence type="ECO:0000256" key="5">
    <source>
        <dbReference type="ARBA" id="ARBA00023273"/>
    </source>
</evidence>
<sequence length="643" mass="74613">MALPFLPGNSFNRSVGKTKFHKSHHFGYENDIAMMVGAVKPGIGGEPLLGQKYKPRNTVFPRGEGSSLPSWIAFDRQVLCFDAYFQEAVHEKREEQFRIRNCKIYFYLEDDSIQVVEPRLRNAAIAQGTVIKRHRIPRPPPNEDEFYTAEDFNIGSEINLYSKVFKIIDCDQFTQNFLRKMGTNVQRPNKPPEDPYMVYRKALDESMHPLRPYEKCDTLKQFLDHDHHVLRFYCHWDDTENLFGDVRQMVLHYYLADDTIEIREIVPPNAGRDTVSVFLKRGKLPKNPSSLPLPGVLTDRTVLNVFGPTGAGSRYILDSLKTGEVSTEFVTDRDLSLGAVISVWGRKFILCDCDNFTREYYKNKYGIVDMTPVKFSKEPQGQLTQEMPPYNGFGSEEDSMNSCRGLLPKPLKRDFIKFMEYDRHGFDSNVLRFLARMDTKKAIDQDRRFIISYFLADDSVLVFEPPVRNSGIAGGKFLERGRIKKPPEVMFNTEVSQYYTAADLYIGACVEFNKFKFVILDADEYAFKFMEDNSNLFPKSNINAILEKLAVRLGSNKKMYELSLPNSSCLVLVSMSVWETFSDRRGVLFWMFKVELKPKERKENFEGLEHFNLFWAFGESFKFPFFIHYFYLFLYGELDHGIL</sequence>
<dbReference type="Gene3D" id="2.30.29.170">
    <property type="match status" value="3"/>
</dbReference>
<keyword evidence="5" id="KW-0966">Cell projection</keyword>
<evidence type="ECO:0000313" key="8">
    <source>
        <dbReference type="Proteomes" id="UP000678393"/>
    </source>
</evidence>
<dbReference type="FunFam" id="2.30.29.170:FF:000001">
    <property type="entry name" value="EF-hand domain containing 1"/>
    <property type="match status" value="1"/>
</dbReference>
<dbReference type="InterPro" id="IPR006602">
    <property type="entry name" value="DM10_dom"/>
</dbReference>
<dbReference type="GO" id="GO:0005930">
    <property type="term" value="C:axoneme"/>
    <property type="evidence" value="ECO:0007669"/>
    <property type="project" value="UniProtKB-SubCell"/>
</dbReference>
<reference evidence="7" key="1">
    <citation type="submission" date="2021-04" db="EMBL/GenBank/DDBJ databases">
        <authorList>
            <consortium name="Molecular Ecology Group"/>
        </authorList>
    </citation>
    <scope>NUCLEOTIDE SEQUENCE</scope>
</reference>
<dbReference type="PANTHER" id="PTHR12086">
    <property type="entry name" value="EF-HAND DOMAIN C-TERMINAL CONTAINING PROTEIN"/>
    <property type="match status" value="1"/>
</dbReference>
<feature type="domain" description="DM10" evidence="6">
    <location>
        <begin position="226"/>
        <end position="365"/>
    </location>
</feature>
<evidence type="ECO:0000259" key="6">
    <source>
        <dbReference type="PROSITE" id="PS51336"/>
    </source>
</evidence>
<keyword evidence="4" id="KW-0206">Cytoskeleton</keyword>
<dbReference type="PROSITE" id="PS51336">
    <property type="entry name" value="DM10"/>
    <property type="match status" value="3"/>
</dbReference>
<gene>
    <name evidence="7" type="ORF">CUNI_LOCUS4613</name>
</gene>
<feature type="domain" description="DM10" evidence="6">
    <location>
        <begin position="427"/>
        <end position="534"/>
    </location>
</feature>
<evidence type="ECO:0000256" key="2">
    <source>
        <dbReference type="ARBA" id="ARBA00022490"/>
    </source>
</evidence>
<dbReference type="OrthoDB" id="10255210at2759"/>
<evidence type="ECO:0000256" key="1">
    <source>
        <dbReference type="ARBA" id="ARBA00004430"/>
    </source>
</evidence>
<dbReference type="EMBL" id="CAJHNH020000648">
    <property type="protein sequence ID" value="CAG5119055.1"/>
    <property type="molecule type" value="Genomic_DNA"/>
</dbReference>
<organism evidence="7 8">
    <name type="scientific">Candidula unifasciata</name>
    <dbReference type="NCBI Taxonomy" id="100452"/>
    <lineage>
        <taxon>Eukaryota</taxon>
        <taxon>Metazoa</taxon>
        <taxon>Spiralia</taxon>
        <taxon>Lophotrochozoa</taxon>
        <taxon>Mollusca</taxon>
        <taxon>Gastropoda</taxon>
        <taxon>Heterobranchia</taxon>
        <taxon>Euthyneura</taxon>
        <taxon>Panpulmonata</taxon>
        <taxon>Eupulmonata</taxon>
        <taxon>Stylommatophora</taxon>
        <taxon>Helicina</taxon>
        <taxon>Helicoidea</taxon>
        <taxon>Geomitridae</taxon>
        <taxon>Candidula</taxon>
    </lineage>
</organism>
<dbReference type="Proteomes" id="UP000678393">
    <property type="component" value="Unassembled WGS sequence"/>
</dbReference>
<dbReference type="GO" id="GO:0010975">
    <property type="term" value="P:regulation of neuron projection development"/>
    <property type="evidence" value="ECO:0007669"/>
    <property type="project" value="TreeGrafter"/>
</dbReference>
<dbReference type="GO" id="GO:0005874">
    <property type="term" value="C:microtubule"/>
    <property type="evidence" value="ECO:0007669"/>
    <property type="project" value="TreeGrafter"/>
</dbReference>
<dbReference type="Pfam" id="PF06565">
    <property type="entry name" value="DM10_dom"/>
    <property type="match status" value="3"/>
</dbReference>
<name>A0A8S3YTZ5_9EUPU</name>